<accession>A0A327KWP7</accession>
<feature type="domain" description="PIN" evidence="1">
    <location>
        <begin position="11"/>
        <end position="137"/>
    </location>
</feature>
<organism evidence="2 3">
    <name type="scientific">Rhodoplanes roseus</name>
    <dbReference type="NCBI Taxonomy" id="29409"/>
    <lineage>
        <taxon>Bacteria</taxon>
        <taxon>Pseudomonadati</taxon>
        <taxon>Pseudomonadota</taxon>
        <taxon>Alphaproteobacteria</taxon>
        <taxon>Hyphomicrobiales</taxon>
        <taxon>Nitrobacteraceae</taxon>
        <taxon>Rhodoplanes</taxon>
    </lineage>
</organism>
<reference evidence="2 3" key="1">
    <citation type="submission" date="2017-07" db="EMBL/GenBank/DDBJ databases">
        <title>Draft Genome Sequences of Select Purple Nonsulfur Bacteria.</title>
        <authorList>
            <person name="Lasarre B."/>
            <person name="Mckinlay J.B."/>
        </authorList>
    </citation>
    <scope>NUCLEOTIDE SEQUENCE [LARGE SCALE GENOMIC DNA]</scope>
    <source>
        <strain evidence="2 3">DSM 5909</strain>
    </source>
</reference>
<dbReference type="Gene3D" id="3.40.50.1010">
    <property type="entry name" value="5'-nuclease"/>
    <property type="match status" value="1"/>
</dbReference>
<dbReference type="Pfam" id="PF01850">
    <property type="entry name" value="PIN"/>
    <property type="match status" value="1"/>
</dbReference>
<dbReference type="InterPro" id="IPR029060">
    <property type="entry name" value="PIN-like_dom_sf"/>
</dbReference>
<name>A0A327KWP7_9BRAD</name>
<comment type="caution">
    <text evidence="2">The sequence shown here is derived from an EMBL/GenBank/DDBJ whole genome shotgun (WGS) entry which is preliminary data.</text>
</comment>
<dbReference type="InterPro" id="IPR002716">
    <property type="entry name" value="PIN_dom"/>
</dbReference>
<gene>
    <name evidence="2" type="ORF">CH341_15445</name>
</gene>
<dbReference type="EMBL" id="NPEX01000099">
    <property type="protein sequence ID" value="RAI43239.1"/>
    <property type="molecule type" value="Genomic_DNA"/>
</dbReference>
<dbReference type="Proteomes" id="UP000249130">
    <property type="component" value="Unassembled WGS sequence"/>
</dbReference>
<dbReference type="OrthoDB" id="574461at2"/>
<evidence type="ECO:0000313" key="2">
    <source>
        <dbReference type="EMBL" id="RAI43239.1"/>
    </source>
</evidence>
<keyword evidence="3" id="KW-1185">Reference proteome</keyword>
<evidence type="ECO:0000259" key="1">
    <source>
        <dbReference type="Pfam" id="PF01850"/>
    </source>
</evidence>
<protein>
    <recommendedName>
        <fullName evidence="1">PIN domain-containing protein</fullName>
    </recommendedName>
</protein>
<proteinExistence type="predicted"/>
<evidence type="ECO:0000313" key="3">
    <source>
        <dbReference type="Proteomes" id="UP000249130"/>
    </source>
</evidence>
<dbReference type="RefSeq" id="WP_111419915.1">
    <property type="nucleotide sequence ID" value="NZ_NPEX01000099.1"/>
</dbReference>
<dbReference type="SUPFAM" id="SSF88723">
    <property type="entry name" value="PIN domain-like"/>
    <property type="match status" value="1"/>
</dbReference>
<sequence length="158" mass="17493">MNGTIESALSVYIDTNIFIYSIEGTAETAEPARKLMRFLRNNPGIAVTSEITLAESLAPTKRQDALPLPVKRRVYLDLLVGSRAVELVPVSREILIETAELRTVANLKLPDAIHLATAARMRCRSLVCEDGDFKDLPDGMTRVRPTMQAIDDLLKDLT</sequence>
<dbReference type="AlphaFoldDB" id="A0A327KWP7"/>